<reference evidence="1 2" key="1">
    <citation type="submission" date="2011-02" db="EMBL/GenBank/DDBJ databases">
        <title>The Genome Sequence of Sphaeroforma arctica JP610.</title>
        <authorList>
            <consortium name="The Broad Institute Genome Sequencing Platform"/>
            <person name="Russ C."/>
            <person name="Cuomo C."/>
            <person name="Young S.K."/>
            <person name="Zeng Q."/>
            <person name="Gargeya S."/>
            <person name="Alvarado L."/>
            <person name="Berlin A."/>
            <person name="Chapman S.B."/>
            <person name="Chen Z."/>
            <person name="Freedman E."/>
            <person name="Gellesch M."/>
            <person name="Goldberg J."/>
            <person name="Griggs A."/>
            <person name="Gujja S."/>
            <person name="Heilman E."/>
            <person name="Heiman D."/>
            <person name="Howarth C."/>
            <person name="Mehta T."/>
            <person name="Neiman D."/>
            <person name="Pearson M."/>
            <person name="Roberts A."/>
            <person name="Saif S."/>
            <person name="Shea T."/>
            <person name="Shenoy N."/>
            <person name="Sisk P."/>
            <person name="Stolte C."/>
            <person name="Sykes S."/>
            <person name="White J."/>
            <person name="Yandava C."/>
            <person name="Burger G."/>
            <person name="Gray M.W."/>
            <person name="Holland P.W.H."/>
            <person name="King N."/>
            <person name="Lang F.B.F."/>
            <person name="Roger A.J."/>
            <person name="Ruiz-Trillo I."/>
            <person name="Haas B."/>
            <person name="Nusbaum C."/>
            <person name="Birren B."/>
        </authorList>
    </citation>
    <scope>NUCLEOTIDE SEQUENCE [LARGE SCALE GENOMIC DNA]</scope>
    <source>
        <strain evidence="1 2">JP610</strain>
    </source>
</reference>
<evidence type="ECO:0000313" key="1">
    <source>
        <dbReference type="EMBL" id="KNC72253.1"/>
    </source>
</evidence>
<dbReference type="RefSeq" id="XP_014146155.1">
    <property type="nucleotide sequence ID" value="XM_014290680.1"/>
</dbReference>
<organism evidence="1 2">
    <name type="scientific">Sphaeroforma arctica JP610</name>
    <dbReference type="NCBI Taxonomy" id="667725"/>
    <lineage>
        <taxon>Eukaryota</taxon>
        <taxon>Ichthyosporea</taxon>
        <taxon>Ichthyophonida</taxon>
        <taxon>Sphaeroforma</taxon>
    </lineage>
</organism>
<protein>
    <recommendedName>
        <fullName evidence="3">Pre-mRNA-processing factor 6</fullName>
    </recommendedName>
</protein>
<evidence type="ECO:0008006" key="3">
    <source>
        <dbReference type="Google" id="ProtNLM"/>
    </source>
</evidence>
<sequence length="71" mass="7833">MHRLEAVRMEWDANRPEQALSVMAKGLQECPKSALLWSESVFLEPRPKRRVKSVDGIKATNGAALAVLACA</sequence>
<dbReference type="STRING" id="667725.A0A0L0F805"/>
<accession>A0A0L0F805</accession>
<name>A0A0L0F805_9EUKA</name>
<dbReference type="eggNOG" id="KOG0495">
    <property type="taxonomic scope" value="Eukaryota"/>
</dbReference>
<dbReference type="OrthoDB" id="440128at2759"/>
<dbReference type="GeneID" id="25915699"/>
<keyword evidence="2" id="KW-1185">Reference proteome</keyword>
<evidence type="ECO:0000313" key="2">
    <source>
        <dbReference type="Proteomes" id="UP000054560"/>
    </source>
</evidence>
<dbReference type="AlphaFoldDB" id="A0A0L0F805"/>
<feature type="non-terminal residue" evidence="1">
    <location>
        <position position="71"/>
    </location>
</feature>
<dbReference type="Proteomes" id="UP000054560">
    <property type="component" value="Unassembled WGS sequence"/>
</dbReference>
<gene>
    <name evidence="1" type="ORF">SARC_15195</name>
</gene>
<proteinExistence type="predicted"/>
<dbReference type="EMBL" id="KQ247343">
    <property type="protein sequence ID" value="KNC72253.1"/>
    <property type="molecule type" value="Genomic_DNA"/>
</dbReference>